<dbReference type="OMA" id="ANTCPLA"/>
<dbReference type="STRING" id="3641.A0A061GRC1"/>
<feature type="binding site" evidence="14">
    <location>
        <position position="80"/>
    </location>
    <ligand>
        <name>Ca(2+)</name>
        <dbReference type="ChEBI" id="CHEBI:29108"/>
        <label>1</label>
    </ligand>
</feature>
<feature type="disulfide bond" evidence="16">
    <location>
        <begin position="72"/>
        <end position="77"/>
    </location>
</feature>
<keyword evidence="8 14" id="KW-0106">Calcium</keyword>
<evidence type="ECO:0000256" key="11">
    <source>
        <dbReference type="ARBA" id="ARBA00023180"/>
    </source>
</evidence>
<feature type="signal peptide" evidence="18">
    <location>
        <begin position="1"/>
        <end position="28"/>
    </location>
</feature>
<keyword evidence="5 20" id="KW-0575">Peroxidase</keyword>
<dbReference type="InterPro" id="IPR000823">
    <property type="entry name" value="Peroxidase_pln"/>
</dbReference>
<dbReference type="InParanoid" id="A0A061GRC1"/>
<keyword evidence="9" id="KW-0560">Oxidoreductase</keyword>
<evidence type="ECO:0000256" key="10">
    <source>
        <dbReference type="ARBA" id="ARBA00023004"/>
    </source>
</evidence>
<evidence type="ECO:0000256" key="9">
    <source>
        <dbReference type="ARBA" id="ARBA00023002"/>
    </source>
</evidence>
<evidence type="ECO:0000256" key="7">
    <source>
        <dbReference type="ARBA" id="ARBA00022723"/>
    </source>
</evidence>
<dbReference type="GO" id="GO:0004601">
    <property type="term" value="F:peroxidase activity"/>
    <property type="evidence" value="ECO:0000318"/>
    <property type="project" value="GO_Central"/>
</dbReference>
<evidence type="ECO:0000256" key="18">
    <source>
        <dbReference type="SAM" id="SignalP"/>
    </source>
</evidence>
<comment type="similarity">
    <text evidence="17">Belongs to the peroxidase family.</text>
</comment>
<keyword evidence="16" id="KW-1015">Disulfide bond</keyword>
<feature type="chain" id="PRO_5001599094" description="peroxidase" evidence="18">
    <location>
        <begin position="29"/>
        <end position="163"/>
    </location>
</feature>
<feature type="binding site" evidence="14">
    <location>
        <position position="76"/>
    </location>
    <ligand>
        <name>Ca(2+)</name>
        <dbReference type="ChEBI" id="CHEBI:29108"/>
        <label>1</label>
    </ligand>
</feature>
<feature type="binding site" evidence="14">
    <location>
        <position position="71"/>
    </location>
    <ligand>
        <name>Ca(2+)</name>
        <dbReference type="ChEBI" id="CHEBI:29108"/>
        <label>1</label>
    </ligand>
</feature>
<evidence type="ECO:0000313" key="21">
    <source>
        <dbReference type="Proteomes" id="UP000026915"/>
    </source>
</evidence>
<evidence type="ECO:0000256" key="4">
    <source>
        <dbReference type="ARBA" id="ARBA00012313"/>
    </source>
</evidence>
<feature type="active site" description="Proton acceptor" evidence="13">
    <location>
        <position position="70"/>
    </location>
</feature>
<dbReference type="Pfam" id="PF00141">
    <property type="entry name" value="peroxidase"/>
    <property type="match status" value="1"/>
</dbReference>
<feature type="site" description="Transition state stabilizer" evidence="15">
    <location>
        <position position="66"/>
    </location>
</feature>
<keyword evidence="11" id="KW-0325">Glycoprotein</keyword>
<sequence length="163" mass="17504">MPEKMHCFQYIVALLFCAVLLEESLSNGQLSPSFYDETCPNVTSIVRQVLVNAALSDPRIGASLIRLHFHDCFVHGCDASILLGDPVNGEKEALPNKNSARGYEVVIAIVDAIKAALESACPNTVSCADILAIAYEESVCPAWAVPLGRKDGLTTNRTLANAN</sequence>
<feature type="binding site" evidence="14">
    <location>
        <position position="90"/>
    </location>
    <ligand>
        <name>Ca(2+)</name>
        <dbReference type="ChEBI" id="CHEBI:29108"/>
        <label>1</label>
    </ligand>
</feature>
<keyword evidence="12" id="KW-0376">Hydrogen peroxide</keyword>
<proteinExistence type="inferred from homology"/>
<evidence type="ECO:0000256" key="17">
    <source>
        <dbReference type="RuleBase" id="RU004241"/>
    </source>
</evidence>
<comment type="function">
    <text evidence="3">Removal of H(2)O(2), oxidation of toxic reductants, biosynthesis and degradation of lignin, suberization, auxin catabolism, response to environmental stresses such as wounding, pathogen attack and oxidative stress. These functions might be dependent on each isozyme/isoform in each plant tissue.</text>
</comment>
<dbReference type="GO" id="GO:0006979">
    <property type="term" value="P:response to oxidative stress"/>
    <property type="evidence" value="ECO:0007669"/>
    <property type="project" value="InterPro"/>
</dbReference>
<evidence type="ECO:0000256" key="15">
    <source>
        <dbReference type="PIRSR" id="PIRSR600823-4"/>
    </source>
</evidence>
<keyword evidence="6" id="KW-0349">Heme</keyword>
<evidence type="ECO:0000256" key="12">
    <source>
        <dbReference type="ARBA" id="ARBA00023324"/>
    </source>
</evidence>
<evidence type="ECO:0000256" key="1">
    <source>
        <dbReference type="ARBA" id="ARBA00000189"/>
    </source>
</evidence>
<keyword evidence="18" id="KW-0732">Signal</keyword>
<dbReference type="InterPro" id="IPR010255">
    <property type="entry name" value="Haem_peroxidase_sf"/>
</dbReference>
<evidence type="ECO:0000256" key="2">
    <source>
        <dbReference type="ARBA" id="ARBA00001970"/>
    </source>
</evidence>
<dbReference type="InterPro" id="IPR019794">
    <property type="entry name" value="Peroxidases_AS"/>
</dbReference>
<dbReference type="PROSITE" id="PS00436">
    <property type="entry name" value="PEROXIDASE_2"/>
    <property type="match status" value="1"/>
</dbReference>
<feature type="disulfide bond" evidence="16">
    <location>
        <begin position="39"/>
        <end position="121"/>
    </location>
</feature>
<evidence type="ECO:0000256" key="5">
    <source>
        <dbReference type="ARBA" id="ARBA00022559"/>
    </source>
</evidence>
<dbReference type="GO" id="GO:0140825">
    <property type="term" value="F:lactoperoxidase activity"/>
    <property type="evidence" value="ECO:0007669"/>
    <property type="project" value="UniProtKB-EC"/>
</dbReference>
<dbReference type="EC" id="1.11.1.7" evidence="4"/>
<evidence type="ECO:0000313" key="20">
    <source>
        <dbReference type="EMBL" id="EOY32410.1"/>
    </source>
</evidence>
<comment type="cofactor">
    <cofactor evidence="14">
        <name>Ca(2+)</name>
        <dbReference type="ChEBI" id="CHEBI:29108"/>
    </cofactor>
    <text evidence="14">Binds 2 calcium ions per subunit.</text>
</comment>
<gene>
    <name evidence="20" type="ORF">TCM_040315</name>
</gene>
<dbReference type="PANTHER" id="PTHR31388:SF270">
    <property type="entry name" value="PEROXIDASE 22-RELATED"/>
    <property type="match status" value="1"/>
</dbReference>
<dbReference type="Gene3D" id="1.10.520.10">
    <property type="match status" value="1"/>
</dbReference>
<keyword evidence="7 14" id="KW-0479">Metal-binding</keyword>
<dbReference type="AlphaFoldDB" id="A0A061GRC1"/>
<keyword evidence="21" id="KW-1185">Reference proteome</keyword>
<evidence type="ECO:0000256" key="6">
    <source>
        <dbReference type="ARBA" id="ARBA00022617"/>
    </source>
</evidence>
<dbReference type="PRINTS" id="PR00461">
    <property type="entry name" value="PLPEROXIDASE"/>
</dbReference>
<evidence type="ECO:0000256" key="8">
    <source>
        <dbReference type="ARBA" id="ARBA00022837"/>
    </source>
</evidence>
<evidence type="ECO:0000256" key="13">
    <source>
        <dbReference type="PIRSR" id="PIRSR600823-1"/>
    </source>
</evidence>
<dbReference type="PROSITE" id="PS50873">
    <property type="entry name" value="PEROXIDASE_4"/>
    <property type="match status" value="1"/>
</dbReference>
<dbReference type="GO" id="GO:0020037">
    <property type="term" value="F:heme binding"/>
    <property type="evidence" value="ECO:0007669"/>
    <property type="project" value="InterPro"/>
</dbReference>
<reference evidence="20 21" key="1">
    <citation type="journal article" date="2013" name="Genome Biol.">
        <title>The genome sequence of the most widely cultivated cacao type and its use to identify candidate genes regulating pod color.</title>
        <authorList>
            <person name="Motamayor J.C."/>
            <person name="Mockaitis K."/>
            <person name="Schmutz J."/>
            <person name="Haiminen N."/>
            <person name="Iii D.L."/>
            <person name="Cornejo O."/>
            <person name="Findley S.D."/>
            <person name="Zheng P."/>
            <person name="Utro F."/>
            <person name="Royaert S."/>
            <person name="Saski C."/>
            <person name="Jenkins J."/>
            <person name="Podicheti R."/>
            <person name="Zhao M."/>
            <person name="Scheffler B.E."/>
            <person name="Stack J.C."/>
            <person name="Feltus F.A."/>
            <person name="Mustiga G.M."/>
            <person name="Amores F."/>
            <person name="Phillips W."/>
            <person name="Marelli J.P."/>
            <person name="May G.D."/>
            <person name="Shapiro H."/>
            <person name="Ma J."/>
            <person name="Bustamante C.D."/>
            <person name="Schnell R.J."/>
            <person name="Main D."/>
            <person name="Gilbert D."/>
            <person name="Parida L."/>
            <person name="Kuhn D.N."/>
        </authorList>
    </citation>
    <scope>NUCLEOTIDE SEQUENCE [LARGE SCALE GENOMIC DNA]</scope>
    <source>
        <strain evidence="21">cv. Matina 1-6</strain>
    </source>
</reference>
<comment type="catalytic activity">
    <reaction evidence="1">
        <text>2 a phenolic donor + H2O2 = 2 a phenolic radical donor + 2 H2O</text>
        <dbReference type="Rhea" id="RHEA:56136"/>
        <dbReference type="ChEBI" id="CHEBI:15377"/>
        <dbReference type="ChEBI" id="CHEBI:16240"/>
        <dbReference type="ChEBI" id="CHEBI:139520"/>
        <dbReference type="ChEBI" id="CHEBI:139521"/>
        <dbReference type="EC" id="1.11.1.7"/>
    </reaction>
</comment>
<dbReference type="Proteomes" id="UP000026915">
    <property type="component" value="Chromosome 9"/>
</dbReference>
<evidence type="ECO:0000256" key="16">
    <source>
        <dbReference type="PIRSR" id="PIRSR600823-5"/>
    </source>
</evidence>
<protein>
    <recommendedName>
        <fullName evidence="4">peroxidase</fullName>
        <ecNumber evidence="4">1.11.1.7</ecNumber>
    </recommendedName>
</protein>
<dbReference type="GO" id="GO:0009505">
    <property type="term" value="C:plant-type cell wall"/>
    <property type="evidence" value="ECO:0000318"/>
    <property type="project" value="GO_Central"/>
</dbReference>
<evidence type="ECO:0000259" key="19">
    <source>
        <dbReference type="PROSITE" id="PS50873"/>
    </source>
</evidence>
<name>A0A061GRC1_THECC</name>
<dbReference type="SUPFAM" id="SSF48113">
    <property type="entry name" value="Heme-dependent peroxidases"/>
    <property type="match status" value="1"/>
</dbReference>
<feature type="domain" description="Plant heme peroxidase family profile" evidence="19">
    <location>
        <begin position="29"/>
        <end position="163"/>
    </location>
</feature>
<dbReference type="eggNOG" id="ENOG502QVXS">
    <property type="taxonomic scope" value="Eukaryota"/>
</dbReference>
<dbReference type="PANTHER" id="PTHR31388">
    <property type="entry name" value="PEROXIDASE 72-RELATED"/>
    <property type="match status" value="1"/>
</dbReference>
<dbReference type="InterPro" id="IPR002016">
    <property type="entry name" value="Haem_peroxidase"/>
</dbReference>
<keyword evidence="10" id="KW-0408">Iron</keyword>
<accession>A0A061GRC1</accession>
<dbReference type="GO" id="GO:0046872">
    <property type="term" value="F:metal ion binding"/>
    <property type="evidence" value="ECO:0007669"/>
    <property type="project" value="UniProtKB-KW"/>
</dbReference>
<feature type="binding site" evidence="14">
    <location>
        <position position="78"/>
    </location>
    <ligand>
        <name>Ca(2+)</name>
        <dbReference type="ChEBI" id="CHEBI:29108"/>
        <label>1</label>
    </ligand>
</feature>
<dbReference type="Gramene" id="EOY32410">
    <property type="protein sequence ID" value="EOY32410"/>
    <property type="gene ID" value="TCM_040315"/>
</dbReference>
<dbReference type="EMBL" id="CM001887">
    <property type="protein sequence ID" value="EOY32410.1"/>
    <property type="molecule type" value="Genomic_DNA"/>
</dbReference>
<evidence type="ECO:0000256" key="3">
    <source>
        <dbReference type="ARBA" id="ARBA00002322"/>
    </source>
</evidence>
<comment type="cofactor">
    <cofactor evidence="2">
        <name>heme b</name>
        <dbReference type="ChEBI" id="CHEBI:60344"/>
    </cofactor>
</comment>
<evidence type="ECO:0000256" key="14">
    <source>
        <dbReference type="PIRSR" id="PIRSR600823-3"/>
    </source>
</evidence>
<organism evidence="20 21">
    <name type="scientific">Theobroma cacao</name>
    <name type="common">Cacao</name>
    <name type="synonym">Cocoa</name>
    <dbReference type="NCBI Taxonomy" id="3641"/>
    <lineage>
        <taxon>Eukaryota</taxon>
        <taxon>Viridiplantae</taxon>
        <taxon>Streptophyta</taxon>
        <taxon>Embryophyta</taxon>
        <taxon>Tracheophyta</taxon>
        <taxon>Spermatophyta</taxon>
        <taxon>Magnoliopsida</taxon>
        <taxon>eudicotyledons</taxon>
        <taxon>Gunneridae</taxon>
        <taxon>Pentapetalae</taxon>
        <taxon>rosids</taxon>
        <taxon>malvids</taxon>
        <taxon>Malvales</taxon>
        <taxon>Malvaceae</taxon>
        <taxon>Byttnerioideae</taxon>
        <taxon>Theobroma</taxon>
    </lineage>
</organism>
<feature type="binding site" evidence="14">
    <location>
        <position position="74"/>
    </location>
    <ligand>
        <name>Ca(2+)</name>
        <dbReference type="ChEBI" id="CHEBI:29108"/>
        <label>1</label>
    </ligand>
</feature>
<dbReference type="GO" id="GO:0042744">
    <property type="term" value="P:hydrogen peroxide catabolic process"/>
    <property type="evidence" value="ECO:0007669"/>
    <property type="project" value="UniProtKB-KW"/>
</dbReference>
<dbReference type="PRINTS" id="PR00458">
    <property type="entry name" value="PEROXIDASE"/>
</dbReference>
<dbReference type="HOGENOM" id="CLU_010543_3_2_1"/>